<dbReference type="InterPro" id="IPR007712">
    <property type="entry name" value="RelE/ParE_toxin"/>
</dbReference>
<proteinExistence type="predicted"/>
<name>A0A7D4U9R0_9SPHI</name>
<reference evidence="2 3" key="1">
    <citation type="submission" date="2020-05" db="EMBL/GenBank/DDBJ databases">
        <title>Mucilaginibacter mali sp. nov.</title>
        <authorList>
            <person name="Kim H.S."/>
            <person name="Lee K.C."/>
            <person name="Suh M.K."/>
            <person name="Kim J.-S."/>
            <person name="Han K.-I."/>
            <person name="Eom M.K."/>
            <person name="Shin Y.K."/>
            <person name="Lee J.-S."/>
        </authorList>
    </citation>
    <scope>NUCLEOTIDE SEQUENCE [LARGE SCALE GENOMIC DNA]</scope>
    <source>
        <strain evidence="2 3">G2-14</strain>
    </source>
</reference>
<keyword evidence="3" id="KW-1185">Reference proteome</keyword>
<evidence type="ECO:0000256" key="1">
    <source>
        <dbReference type="ARBA" id="ARBA00022649"/>
    </source>
</evidence>
<evidence type="ECO:0000313" key="2">
    <source>
        <dbReference type="EMBL" id="QKJ29278.1"/>
    </source>
</evidence>
<accession>A0A7D4U9R0</accession>
<protein>
    <submittedName>
        <fullName evidence="2">Type II toxin-antitoxin system RelE/ParE family toxin</fullName>
    </submittedName>
</protein>
<gene>
    <name evidence="2" type="ORF">HQ865_05750</name>
</gene>
<dbReference type="AlphaFoldDB" id="A0A7D4U9R0"/>
<dbReference type="Pfam" id="PF05016">
    <property type="entry name" value="ParE_toxin"/>
    <property type="match status" value="1"/>
</dbReference>
<dbReference type="Proteomes" id="UP000505355">
    <property type="component" value="Chromosome"/>
</dbReference>
<organism evidence="2 3">
    <name type="scientific">Mucilaginibacter mali</name>
    <dbReference type="NCBI Taxonomy" id="2740462"/>
    <lineage>
        <taxon>Bacteria</taxon>
        <taxon>Pseudomonadati</taxon>
        <taxon>Bacteroidota</taxon>
        <taxon>Sphingobacteriia</taxon>
        <taxon>Sphingobacteriales</taxon>
        <taxon>Sphingobacteriaceae</taxon>
        <taxon>Mucilaginibacter</taxon>
    </lineage>
</organism>
<dbReference type="EMBL" id="CP054139">
    <property type="protein sequence ID" value="QKJ29278.1"/>
    <property type="molecule type" value="Genomic_DNA"/>
</dbReference>
<evidence type="ECO:0000313" key="3">
    <source>
        <dbReference type="Proteomes" id="UP000505355"/>
    </source>
</evidence>
<keyword evidence="1" id="KW-1277">Toxin-antitoxin system</keyword>
<dbReference type="InterPro" id="IPR035093">
    <property type="entry name" value="RelE/ParE_toxin_dom_sf"/>
</dbReference>
<sequence length="86" mass="10356">MAQEAYDWYEKEQAGVGEIFLKELYGCIDKIEAWPTVYAKVKDEYRQINLKRFPYVVLFRIIQNDIVVYAVFHTSRSPRKKYKRNS</sequence>
<dbReference type="Gene3D" id="3.30.2310.20">
    <property type="entry name" value="RelE-like"/>
    <property type="match status" value="1"/>
</dbReference>
<dbReference type="KEGG" id="mmab:HQ865_05750"/>
<dbReference type="RefSeq" id="WP_173413972.1">
    <property type="nucleotide sequence ID" value="NZ_CP054139.1"/>
</dbReference>